<organism evidence="1 2">
    <name type="scientific">Adhaeribacter soli</name>
    <dbReference type="NCBI Taxonomy" id="2607655"/>
    <lineage>
        <taxon>Bacteria</taxon>
        <taxon>Pseudomonadati</taxon>
        <taxon>Bacteroidota</taxon>
        <taxon>Cytophagia</taxon>
        <taxon>Cytophagales</taxon>
        <taxon>Hymenobacteraceae</taxon>
        <taxon>Adhaeribacter</taxon>
    </lineage>
</organism>
<accession>A0A5N1IN55</accession>
<gene>
    <name evidence="1" type="ORF">F0P94_19485</name>
</gene>
<dbReference type="Proteomes" id="UP000326570">
    <property type="component" value="Unassembled WGS sequence"/>
</dbReference>
<proteinExistence type="predicted"/>
<evidence type="ECO:0000313" key="1">
    <source>
        <dbReference type="EMBL" id="KAA9324910.1"/>
    </source>
</evidence>
<dbReference type="RefSeq" id="WP_150906247.1">
    <property type="nucleotide sequence ID" value="NZ_VTWT01000016.1"/>
</dbReference>
<name>A0A5N1IN55_9BACT</name>
<sequence length="247" mass="28003">MKETCCKGLLILFLTILSTSFKPGSLMAQGLSEKEMMEIMDKAMGTVGADDENTAIYFEGIAFGIAKPEAIFKMPAYKVYRGGHLFNLGKKFEIKLGIMKALCDGKIMVIVDEKSKSMVIDSLRDEVPGFAGQKPDLQKLIDDNFGTGEIKYAGTETINGKKCHKIKAIMTEDKISTHVFYWVEIKSNKLLLMAEWQNNAYDVYWIKSIGQVPKGHVFDVKIPKRELEDFYGYQVFDLRYSSEMLKR</sequence>
<dbReference type="EMBL" id="VTWT01000016">
    <property type="protein sequence ID" value="KAA9324910.1"/>
    <property type="molecule type" value="Genomic_DNA"/>
</dbReference>
<keyword evidence="2" id="KW-1185">Reference proteome</keyword>
<dbReference type="AlphaFoldDB" id="A0A5N1IN55"/>
<protein>
    <submittedName>
        <fullName evidence="1">Uncharacterized protein</fullName>
    </submittedName>
</protein>
<comment type="caution">
    <text evidence="1">The sequence shown here is derived from an EMBL/GenBank/DDBJ whole genome shotgun (WGS) entry which is preliminary data.</text>
</comment>
<reference evidence="1 2" key="1">
    <citation type="submission" date="2019-09" db="EMBL/GenBank/DDBJ databases">
        <title>Genome sequence of Adhaeribacter sp. M2.</title>
        <authorList>
            <person name="Srinivasan S."/>
        </authorList>
    </citation>
    <scope>NUCLEOTIDE SEQUENCE [LARGE SCALE GENOMIC DNA]</scope>
    <source>
        <strain evidence="1 2">M2</strain>
    </source>
</reference>
<evidence type="ECO:0000313" key="2">
    <source>
        <dbReference type="Proteomes" id="UP000326570"/>
    </source>
</evidence>
<dbReference type="Gene3D" id="2.50.20.10">
    <property type="entry name" value="Lipoprotein localisation LolA/LolB/LppX"/>
    <property type="match status" value="1"/>
</dbReference>